<dbReference type="AlphaFoldDB" id="A0A9X2T4H7"/>
<organism evidence="2 3">
    <name type="scientific">Ancylobacter mangrovi</name>
    <dbReference type="NCBI Taxonomy" id="2972472"/>
    <lineage>
        <taxon>Bacteria</taxon>
        <taxon>Pseudomonadati</taxon>
        <taxon>Pseudomonadota</taxon>
        <taxon>Alphaproteobacteria</taxon>
        <taxon>Hyphomicrobiales</taxon>
        <taxon>Xanthobacteraceae</taxon>
        <taxon>Ancylobacter</taxon>
    </lineage>
</organism>
<dbReference type="Gene3D" id="3.30.1360.120">
    <property type="entry name" value="Probable tRNA modification gtpase trme, domain 1"/>
    <property type="match status" value="1"/>
</dbReference>
<dbReference type="RefSeq" id="WP_258731339.1">
    <property type="nucleotide sequence ID" value="NZ_JANTHZ010000001.1"/>
</dbReference>
<reference evidence="2" key="1">
    <citation type="submission" date="2022-08" db="EMBL/GenBank/DDBJ databases">
        <authorList>
            <person name="Li F."/>
        </authorList>
    </citation>
    <scope>NUCLEOTIDE SEQUENCE</scope>
    <source>
        <strain evidence="2">MQZ15Z-1</strain>
    </source>
</reference>
<sequence length="197" mass="20649">MTSVLEMGPVTRMPPAGRYGPQANPGITVEMSDPPGLATLAARRGQMAALVAAMRQAFGLDLGDGPQVSRSEGMSAIGAGPGRWFVLCDAPGDMSRRLAPLAAFAAITEQTDGYVAFTLAGPRVDDLLAKGVTIDLHPSAFPPGRAATTNVAHINLTLWREAPDRHVILVGRSHAVGFARFLIASGAEYGLSFVRRG</sequence>
<proteinExistence type="predicted"/>
<evidence type="ECO:0000256" key="1">
    <source>
        <dbReference type="SAM" id="MobiDB-lite"/>
    </source>
</evidence>
<dbReference type="EMBL" id="JANTHZ010000001">
    <property type="protein sequence ID" value="MCS0494394.1"/>
    <property type="molecule type" value="Genomic_DNA"/>
</dbReference>
<evidence type="ECO:0000313" key="3">
    <source>
        <dbReference type="Proteomes" id="UP001151088"/>
    </source>
</evidence>
<dbReference type="Pfam" id="PF04268">
    <property type="entry name" value="SoxG"/>
    <property type="match status" value="1"/>
</dbReference>
<name>A0A9X2T4H7_9HYPH</name>
<dbReference type="Proteomes" id="UP001151088">
    <property type="component" value="Unassembled WGS sequence"/>
</dbReference>
<evidence type="ECO:0000313" key="2">
    <source>
        <dbReference type="EMBL" id="MCS0494394.1"/>
    </source>
</evidence>
<dbReference type="SUPFAM" id="SSF103025">
    <property type="entry name" value="Folate-binding domain"/>
    <property type="match status" value="1"/>
</dbReference>
<dbReference type="InterPro" id="IPR027266">
    <property type="entry name" value="TrmE/GcvT-like"/>
</dbReference>
<accession>A0A9X2T4H7</accession>
<keyword evidence="3" id="KW-1185">Reference proteome</keyword>
<comment type="caution">
    <text evidence="2">The sequence shown here is derived from an EMBL/GenBank/DDBJ whole genome shotgun (WGS) entry which is preliminary data.</text>
</comment>
<dbReference type="Gene3D" id="3.30.70.1520">
    <property type="entry name" value="Heterotetrameric sarcosine oxidase"/>
    <property type="match status" value="1"/>
</dbReference>
<dbReference type="InterPro" id="IPR007375">
    <property type="entry name" value="SoxG"/>
</dbReference>
<protein>
    <submittedName>
        <fullName evidence="2">Sarcosine oxidase subunit gamma</fullName>
    </submittedName>
</protein>
<gene>
    <name evidence="2" type="ORF">NVS89_04740</name>
</gene>
<feature type="region of interest" description="Disordered" evidence="1">
    <location>
        <begin position="1"/>
        <end position="31"/>
    </location>
</feature>